<evidence type="ECO:0000256" key="6">
    <source>
        <dbReference type="ARBA" id="ARBA00022840"/>
    </source>
</evidence>
<keyword evidence="6" id="KW-0067">ATP-binding</keyword>
<evidence type="ECO:0000256" key="5">
    <source>
        <dbReference type="ARBA" id="ARBA00022821"/>
    </source>
</evidence>
<dbReference type="SUPFAM" id="SSF52540">
    <property type="entry name" value="P-loop containing nucleoside triphosphate hydrolases"/>
    <property type="match status" value="1"/>
</dbReference>
<dbReference type="SUPFAM" id="SSF52058">
    <property type="entry name" value="L domain-like"/>
    <property type="match status" value="1"/>
</dbReference>
<protein>
    <submittedName>
        <fullName evidence="12">Putative disease resistance protein RGA3</fullName>
    </submittedName>
</protein>
<dbReference type="Pfam" id="PF23559">
    <property type="entry name" value="WHD_DRP"/>
    <property type="match status" value="1"/>
</dbReference>
<comment type="caution">
    <text evidence="12">The sequence shown here is derived from an EMBL/GenBank/DDBJ whole genome shotgun (WGS) entry which is preliminary data.</text>
</comment>
<keyword evidence="3" id="KW-0677">Repeat</keyword>
<dbReference type="GO" id="GO:0043531">
    <property type="term" value="F:ADP binding"/>
    <property type="evidence" value="ECO:0007669"/>
    <property type="project" value="InterPro"/>
</dbReference>
<name>A0A3L6F8B5_MAIZE</name>
<reference evidence="12" key="1">
    <citation type="journal article" date="2018" name="Nat. Genet.">
        <title>Extensive intraspecific gene order and gene structural variations between Mo17 and other maize genomes.</title>
        <authorList>
            <person name="Sun S."/>
            <person name="Zhou Y."/>
            <person name="Chen J."/>
            <person name="Shi J."/>
            <person name="Zhao H."/>
            <person name="Zhao H."/>
            <person name="Song W."/>
            <person name="Zhang M."/>
            <person name="Cui Y."/>
            <person name="Dong X."/>
            <person name="Liu H."/>
            <person name="Ma X."/>
            <person name="Jiao Y."/>
            <person name="Wang B."/>
            <person name="Wei X."/>
            <person name="Stein J.C."/>
            <person name="Glaubitz J.C."/>
            <person name="Lu F."/>
            <person name="Yu G."/>
            <person name="Liang C."/>
            <person name="Fengler K."/>
            <person name="Li B."/>
            <person name="Rafalski A."/>
            <person name="Schnable P.S."/>
            <person name="Ware D.H."/>
            <person name="Buckler E.S."/>
            <person name="Lai J."/>
        </authorList>
    </citation>
    <scope>NUCLEOTIDE SEQUENCE [LARGE SCALE GENOMIC DNA]</scope>
    <source>
        <tissue evidence="12">Seedling</tissue>
    </source>
</reference>
<dbReference type="InterPro" id="IPR032675">
    <property type="entry name" value="LRR_dom_sf"/>
</dbReference>
<evidence type="ECO:0000259" key="11">
    <source>
        <dbReference type="Pfam" id="PF25019"/>
    </source>
</evidence>
<dbReference type="SUPFAM" id="SSF52047">
    <property type="entry name" value="RNI-like"/>
    <property type="match status" value="1"/>
</dbReference>
<evidence type="ECO:0000256" key="7">
    <source>
        <dbReference type="SAM" id="Phobius"/>
    </source>
</evidence>
<dbReference type="ExpressionAtlas" id="A0A3L6F8B5">
    <property type="expression patterns" value="baseline and differential"/>
</dbReference>
<evidence type="ECO:0000256" key="2">
    <source>
        <dbReference type="ARBA" id="ARBA00022614"/>
    </source>
</evidence>
<evidence type="ECO:0000256" key="4">
    <source>
        <dbReference type="ARBA" id="ARBA00022741"/>
    </source>
</evidence>
<dbReference type="InterPro" id="IPR036388">
    <property type="entry name" value="WH-like_DNA-bd_sf"/>
</dbReference>
<dbReference type="GO" id="GO:0009626">
    <property type="term" value="P:plant-type hypersensitive response"/>
    <property type="evidence" value="ECO:0007669"/>
    <property type="project" value="UniProtKB-ARBA"/>
</dbReference>
<dbReference type="FunFam" id="3.40.50.300:FF:001091">
    <property type="entry name" value="Probable disease resistance protein At1g61300"/>
    <property type="match status" value="1"/>
</dbReference>
<dbReference type="AlphaFoldDB" id="A0A3L6F8B5"/>
<sequence>MTGVEAAAISSVASGILKIVANKLAPLVTRKYSSIVGVEKDLQELQVLVEDINYWLESARYQALDDDASVSWFKQLKDVAYAVDDVVDVYQLKAERNDASGDGGFVSRYMCRKPESFIFQCKAAKKIKAIKKRFAAIVKQRADINIIATSLPGGGHSVSHIKNTAVGMPSVPAMDAALILGREMEKHQIISKLTETSDQQKTMIISIVGLGGSGKTTLAKLVFNDGNTIAKHFKVRLWVHVSQEFDFESIVGKLFEAIAHGKSESHNLQHMVKIISDELTEKMFLLVLDDVWTKDRIELEQIMVLMRSGGSESRILLTTRNSDVAEAVESAYLCKLPLLSLADSWKLFLQSSGKMVEGLGREFLDVGNEIVNKCGGVPLAIKVIAGVLRDKKRIQEWQAIRDSNLLDAEGKERRVFGCLRLSYLNLPSHLKQCFTICSLFPKGHKIDKEQLIDQWIAHDMIASADGVDYLEYIGYECFSSLVQMSFLQDVEENFYGRVTCKEGTGLTESYRYFTLTKQARIVASKCPFEKAHTIYVSNSDETIFGSTLQNARHLRSFTMESMSMAAIPSAIFQVKHLKYLEISKMRCEAFPEAISNFWTLQALHVTSSDLISLPKSFGKLIKLRSLNLSESKKFKLLPDSVGDCQMISTIDLCRCENLTVLPDSIGRNEMLRVLRLSHTNIERLPSSITTLRNLECLDLCGCEELVELPGGIGNLDSLQVLNLKGCNTLGGMPVSIGRLSRLKKLGLFIVGDGKKFAGISEFANIPGIGEKLSIRAIPHGMDPDDAHRACLQQKTSLQSLDLEWKAHKAGEGVDIELEQAVLDGLEPPPQIKELRINGYSGSQHARWMQNQGSGRRGVQGLVHFPFLRVLKLYDFPNLKHLDGLVELPCLEDLELRAMPYLERSISGGPFPSLSKLVLDRLPSLGEVWLKLWRHVPLTGENLQLSKNSEQLPADQWLGSSSYSNFVHLKTLGLWGVTWLGSGCGWKLLQLPADQCLGSSSYSNFGHLKTLRLWGVTELGSGCGWKLLLHMPEGLRSLISLQSLTVSACSALVVLRVSLPKLHIHICHGLSSLPQSMRQFASLQVLAIDAWYGLHRLPECLGELCSLRQLRISDCPRLACLPQSMSGLTSLQQLQVIECPGLASLPRGMMSSLASLENLVVDGCPGIKSLPQDTKGLTTLMGLRIRRCPDLERRCEAGQGEDWHLISHIPTLMIGLSVACIIWYLNQG</sequence>
<feature type="transmembrane region" description="Helical" evidence="7">
    <location>
        <begin position="1202"/>
        <end position="1224"/>
    </location>
</feature>
<keyword evidence="7" id="KW-0472">Membrane</keyword>
<dbReference type="InterPro" id="IPR002182">
    <property type="entry name" value="NB-ARC"/>
</dbReference>
<feature type="domain" description="NB-ARC" evidence="8">
    <location>
        <begin position="183"/>
        <end position="352"/>
    </location>
</feature>
<keyword evidence="4" id="KW-0547">Nucleotide-binding</keyword>
<accession>A0A3L6F8B5</accession>
<dbReference type="Pfam" id="PF18052">
    <property type="entry name" value="Rx_N"/>
    <property type="match status" value="1"/>
</dbReference>
<feature type="domain" description="Disease resistance N-terminal" evidence="9">
    <location>
        <begin position="17"/>
        <end position="100"/>
    </location>
</feature>
<dbReference type="FunFam" id="1.10.10.10:FF:000322">
    <property type="entry name" value="Probable disease resistance protein At1g63360"/>
    <property type="match status" value="1"/>
</dbReference>
<dbReference type="PRINTS" id="PR00364">
    <property type="entry name" value="DISEASERSIST"/>
</dbReference>
<evidence type="ECO:0000256" key="3">
    <source>
        <dbReference type="ARBA" id="ARBA00022737"/>
    </source>
</evidence>
<keyword evidence="7" id="KW-1133">Transmembrane helix</keyword>
<dbReference type="GO" id="GO:0042742">
    <property type="term" value="P:defense response to bacterium"/>
    <property type="evidence" value="ECO:0007669"/>
    <property type="project" value="UniProtKB-ARBA"/>
</dbReference>
<dbReference type="Gene3D" id="1.10.8.430">
    <property type="entry name" value="Helical domain of apoptotic protease-activating factors"/>
    <property type="match status" value="1"/>
</dbReference>
<dbReference type="GO" id="GO:0005524">
    <property type="term" value="F:ATP binding"/>
    <property type="evidence" value="ECO:0007669"/>
    <property type="project" value="UniProtKB-KW"/>
</dbReference>
<feature type="domain" description="Disease resistance protein winged helix" evidence="10">
    <location>
        <begin position="439"/>
        <end position="497"/>
    </location>
</feature>
<organism evidence="12">
    <name type="scientific">Zea mays</name>
    <name type="common">Maize</name>
    <dbReference type="NCBI Taxonomy" id="4577"/>
    <lineage>
        <taxon>Eukaryota</taxon>
        <taxon>Viridiplantae</taxon>
        <taxon>Streptophyta</taxon>
        <taxon>Embryophyta</taxon>
        <taxon>Tracheophyta</taxon>
        <taxon>Spermatophyta</taxon>
        <taxon>Magnoliopsida</taxon>
        <taxon>Liliopsida</taxon>
        <taxon>Poales</taxon>
        <taxon>Poaceae</taxon>
        <taxon>PACMAD clade</taxon>
        <taxon>Panicoideae</taxon>
        <taxon>Andropogonodae</taxon>
        <taxon>Andropogoneae</taxon>
        <taxon>Tripsacinae</taxon>
        <taxon>Zea</taxon>
    </lineage>
</organism>
<dbReference type="GO" id="GO:0002758">
    <property type="term" value="P:innate immune response-activating signaling pathway"/>
    <property type="evidence" value="ECO:0007669"/>
    <property type="project" value="UniProtKB-ARBA"/>
</dbReference>
<keyword evidence="7" id="KW-0812">Transmembrane</keyword>
<evidence type="ECO:0000313" key="12">
    <source>
        <dbReference type="EMBL" id="PWZ29474.1"/>
    </source>
</evidence>
<comment type="similarity">
    <text evidence="1">Belongs to the disease resistance NB-LRR family.</text>
</comment>
<dbReference type="EMBL" id="NCVQ01000005">
    <property type="protein sequence ID" value="PWZ29474.1"/>
    <property type="molecule type" value="Genomic_DNA"/>
</dbReference>
<keyword evidence="5" id="KW-0611">Plant defense</keyword>
<evidence type="ECO:0000256" key="1">
    <source>
        <dbReference type="ARBA" id="ARBA00008894"/>
    </source>
</evidence>
<dbReference type="InterPro" id="IPR041118">
    <property type="entry name" value="Rx_N"/>
</dbReference>
<dbReference type="Gene3D" id="1.10.10.10">
    <property type="entry name" value="Winged helix-like DNA-binding domain superfamily/Winged helix DNA-binding domain"/>
    <property type="match status" value="1"/>
</dbReference>
<dbReference type="Pfam" id="PF25019">
    <property type="entry name" value="LRR_R13L1-DRL21"/>
    <property type="match status" value="1"/>
</dbReference>
<dbReference type="InterPro" id="IPR027417">
    <property type="entry name" value="P-loop_NTPase"/>
</dbReference>
<evidence type="ECO:0000259" key="10">
    <source>
        <dbReference type="Pfam" id="PF23559"/>
    </source>
</evidence>
<dbReference type="Pfam" id="PF00931">
    <property type="entry name" value="NB-ARC"/>
    <property type="match status" value="1"/>
</dbReference>
<dbReference type="InterPro" id="IPR042197">
    <property type="entry name" value="Apaf_helical"/>
</dbReference>
<keyword evidence="2" id="KW-0433">Leucine-rich repeat</keyword>
<dbReference type="InterPro" id="IPR058922">
    <property type="entry name" value="WHD_DRP"/>
</dbReference>
<gene>
    <name evidence="12" type="primary">RGA3_17</name>
    <name evidence="12" type="ORF">Zm00014a_039152</name>
</gene>
<dbReference type="Proteomes" id="UP000251960">
    <property type="component" value="Chromosome 4"/>
</dbReference>
<dbReference type="Gene3D" id="1.20.5.4130">
    <property type="match status" value="1"/>
</dbReference>
<dbReference type="InterPro" id="IPR056789">
    <property type="entry name" value="LRR_R13L1-DRL21"/>
</dbReference>
<feature type="domain" description="R13L1/DRL21-like LRR repeat region" evidence="11">
    <location>
        <begin position="759"/>
        <end position="898"/>
    </location>
</feature>
<evidence type="ECO:0000259" key="8">
    <source>
        <dbReference type="Pfam" id="PF00931"/>
    </source>
</evidence>
<dbReference type="PANTHER" id="PTHR36766">
    <property type="entry name" value="PLANT BROAD-SPECTRUM MILDEW RESISTANCE PROTEIN RPW8"/>
    <property type="match status" value="1"/>
</dbReference>
<proteinExistence type="inferred from homology"/>
<dbReference type="Gene3D" id="3.40.50.300">
    <property type="entry name" value="P-loop containing nucleotide triphosphate hydrolases"/>
    <property type="match status" value="1"/>
</dbReference>
<dbReference type="PANTHER" id="PTHR36766:SF56">
    <property type="match status" value="1"/>
</dbReference>
<dbReference type="Gene3D" id="3.80.10.10">
    <property type="entry name" value="Ribonuclease Inhibitor"/>
    <property type="match status" value="3"/>
</dbReference>
<evidence type="ECO:0000259" key="9">
    <source>
        <dbReference type="Pfam" id="PF18052"/>
    </source>
</evidence>